<feature type="compositionally biased region" description="Low complexity" evidence="7">
    <location>
        <begin position="343"/>
        <end position="357"/>
    </location>
</feature>
<feature type="compositionally biased region" description="Low complexity" evidence="7">
    <location>
        <begin position="207"/>
        <end position="217"/>
    </location>
</feature>
<dbReference type="GO" id="GO:0001228">
    <property type="term" value="F:DNA-binding transcription activator activity, RNA polymerase II-specific"/>
    <property type="evidence" value="ECO:0007669"/>
    <property type="project" value="UniProtKB-ARBA"/>
</dbReference>
<dbReference type="RefSeq" id="XP_019017478.1">
    <property type="nucleotide sequence ID" value="XM_019163314.1"/>
</dbReference>
<evidence type="ECO:0000313" key="9">
    <source>
        <dbReference type="EMBL" id="ODQ46365.1"/>
    </source>
</evidence>
<dbReference type="InterPro" id="IPR036388">
    <property type="entry name" value="WH-like_DNA-bd_sf"/>
</dbReference>
<dbReference type="InterPro" id="IPR030456">
    <property type="entry name" value="TF_fork_head_CS_2"/>
</dbReference>
<keyword evidence="4" id="KW-0804">Transcription</keyword>
<feature type="region of interest" description="Disordered" evidence="7">
    <location>
        <begin position="35"/>
        <end position="54"/>
    </location>
</feature>
<protein>
    <recommendedName>
        <fullName evidence="8">Fork-head domain-containing protein</fullName>
    </recommendedName>
</protein>
<keyword evidence="3 6" id="KW-0238">DNA-binding</keyword>
<gene>
    <name evidence="9" type="ORF">PICMEDRAFT_58694</name>
</gene>
<dbReference type="InterPro" id="IPR018122">
    <property type="entry name" value="TF_fork_head_CS_1"/>
</dbReference>
<proteinExistence type="predicted"/>
<dbReference type="STRING" id="763406.A0A1E3NJP5"/>
<dbReference type="OrthoDB" id="5954824at2759"/>
<dbReference type="CDD" id="cd00059">
    <property type="entry name" value="FH_FOX"/>
    <property type="match status" value="1"/>
</dbReference>
<name>A0A1E3NJP5_9ASCO</name>
<dbReference type="Proteomes" id="UP000094455">
    <property type="component" value="Unassembled WGS sequence"/>
</dbReference>
<organism evidence="9 10">
    <name type="scientific">Pichia membranifaciens NRRL Y-2026</name>
    <dbReference type="NCBI Taxonomy" id="763406"/>
    <lineage>
        <taxon>Eukaryota</taxon>
        <taxon>Fungi</taxon>
        <taxon>Dikarya</taxon>
        <taxon>Ascomycota</taxon>
        <taxon>Saccharomycotina</taxon>
        <taxon>Pichiomycetes</taxon>
        <taxon>Pichiales</taxon>
        <taxon>Pichiaceae</taxon>
        <taxon>Pichia</taxon>
    </lineage>
</organism>
<evidence type="ECO:0000256" key="4">
    <source>
        <dbReference type="ARBA" id="ARBA00023163"/>
    </source>
</evidence>
<dbReference type="PROSITE" id="PS50039">
    <property type="entry name" value="FORK_HEAD_3"/>
    <property type="match status" value="1"/>
</dbReference>
<dbReference type="PANTHER" id="PTHR45881:SF1">
    <property type="entry name" value="FORK HEAD PROTEIN HOMOLOG 2"/>
    <property type="match status" value="1"/>
</dbReference>
<dbReference type="PROSITE" id="PS00658">
    <property type="entry name" value="FORK_HEAD_2"/>
    <property type="match status" value="1"/>
</dbReference>
<keyword evidence="2" id="KW-0805">Transcription regulation</keyword>
<comment type="subcellular location">
    <subcellularLocation>
        <location evidence="1 6">Nucleus</location>
    </subcellularLocation>
</comment>
<feature type="domain" description="Fork-head" evidence="8">
    <location>
        <begin position="247"/>
        <end position="321"/>
    </location>
</feature>
<feature type="DNA-binding region" description="Fork-head" evidence="6">
    <location>
        <begin position="247"/>
        <end position="321"/>
    </location>
</feature>
<dbReference type="SUPFAM" id="SSF46785">
    <property type="entry name" value="Winged helix' DNA-binding domain"/>
    <property type="match status" value="1"/>
</dbReference>
<evidence type="ECO:0000256" key="7">
    <source>
        <dbReference type="SAM" id="MobiDB-lite"/>
    </source>
</evidence>
<dbReference type="EMBL" id="KV454003">
    <property type="protein sequence ID" value="ODQ46365.1"/>
    <property type="molecule type" value="Genomic_DNA"/>
</dbReference>
<keyword evidence="5 6" id="KW-0539">Nucleus</keyword>
<evidence type="ECO:0000256" key="3">
    <source>
        <dbReference type="ARBA" id="ARBA00023125"/>
    </source>
</evidence>
<evidence type="ECO:0000256" key="2">
    <source>
        <dbReference type="ARBA" id="ARBA00023015"/>
    </source>
</evidence>
<evidence type="ECO:0000256" key="6">
    <source>
        <dbReference type="PROSITE-ProRule" id="PRU00089"/>
    </source>
</evidence>
<feature type="region of interest" description="Disordered" evidence="7">
    <location>
        <begin position="180"/>
        <end position="223"/>
    </location>
</feature>
<dbReference type="GO" id="GO:0005634">
    <property type="term" value="C:nucleus"/>
    <property type="evidence" value="ECO:0007669"/>
    <property type="project" value="UniProtKB-SubCell"/>
</dbReference>
<dbReference type="SMART" id="SM00339">
    <property type="entry name" value="FH"/>
    <property type="match status" value="1"/>
</dbReference>
<dbReference type="InterPro" id="IPR001766">
    <property type="entry name" value="Fork_head_dom"/>
</dbReference>
<dbReference type="Gene3D" id="1.10.10.10">
    <property type="entry name" value="Winged helix-like DNA-binding domain superfamily/Winged helix DNA-binding domain"/>
    <property type="match status" value="1"/>
</dbReference>
<reference evidence="9 10" key="1">
    <citation type="journal article" date="2016" name="Proc. Natl. Acad. Sci. U.S.A.">
        <title>Comparative genomics of biotechnologically important yeasts.</title>
        <authorList>
            <person name="Riley R."/>
            <person name="Haridas S."/>
            <person name="Wolfe K.H."/>
            <person name="Lopes M.R."/>
            <person name="Hittinger C.T."/>
            <person name="Goeker M."/>
            <person name="Salamov A.A."/>
            <person name="Wisecaver J.H."/>
            <person name="Long T.M."/>
            <person name="Calvey C.H."/>
            <person name="Aerts A.L."/>
            <person name="Barry K.W."/>
            <person name="Choi C."/>
            <person name="Clum A."/>
            <person name="Coughlan A.Y."/>
            <person name="Deshpande S."/>
            <person name="Douglass A.P."/>
            <person name="Hanson S.J."/>
            <person name="Klenk H.-P."/>
            <person name="LaButti K.M."/>
            <person name="Lapidus A."/>
            <person name="Lindquist E.A."/>
            <person name="Lipzen A.M."/>
            <person name="Meier-Kolthoff J.P."/>
            <person name="Ohm R.A."/>
            <person name="Otillar R.P."/>
            <person name="Pangilinan J.L."/>
            <person name="Peng Y."/>
            <person name="Rokas A."/>
            <person name="Rosa C.A."/>
            <person name="Scheuner C."/>
            <person name="Sibirny A.A."/>
            <person name="Slot J.C."/>
            <person name="Stielow J.B."/>
            <person name="Sun H."/>
            <person name="Kurtzman C.P."/>
            <person name="Blackwell M."/>
            <person name="Grigoriev I.V."/>
            <person name="Jeffries T.W."/>
        </authorList>
    </citation>
    <scope>NUCLEOTIDE SEQUENCE [LARGE SCALE GENOMIC DNA]</scope>
    <source>
        <strain evidence="9 10">NRRL Y-2026</strain>
    </source>
</reference>
<dbReference type="PANTHER" id="PTHR45881">
    <property type="entry name" value="CHECKPOINT SUPPRESSOR 1-LIKE, ISOFORM A-RELATED"/>
    <property type="match status" value="1"/>
</dbReference>
<sequence length="698" mass="77003">MIHNIDQHSVPLSAASADYFEHSQKERDYGLLPAASLASPSKKSQLKTPPHSTRRISGLTAINRGADGGYPPSSTRYMSSKAVRTAKSDEENPDMANISMLSSGSDFADAYHTNANHRSLVSGLDHHHHGNGSLNIEQHGLLSPEFSSPNLYEHVSSQNSNIFHAADVNIRVISDSPILENTSDKENVPGRSDEPLEAPKFTKKRSNNGSNNGNSSNKKSRISKTPEDFVLPQPHEMPEIIFESSAKPPYSYASLIGMALLRSPERRLTLAEIYQWISDNFKYYKKGEVGWQNSIRHNLSLNKAFEKTEKSKEKKGHFWQIVSGYEHIYCNIKESKRSGATTSAAATAATKPANATAQDPPTTPKSAERDDRKVTTHAHHNFNNTETPKFSELRHGYGHGLEQGHGQAQGEIQGQALGQIPNSNINYTHNKALSYAQSRGHSRNPSNNLGSIPELNVHYSSFNPSLNASPINMHYDMSPDIGITLDSTSLDFTSSFSCRSNFELSPIRPVDSGPILVPITPNKSNQNIQLPSITKQLQTLQPLIPQSQPQLHSQPLPSQPHSSQVQNKLFTELQNQPPTNSLIPAKFKTPLKLTSTPLPNSNSSVARKLWASPSYLDDFYSSPGFFNKDNSSVFNFSKQQVQPTHFSLPSNVYGSPLSSSKRRLINKANSNITNGYSTNEIFGIDICTIHSNDDETDS</sequence>
<evidence type="ECO:0000256" key="1">
    <source>
        <dbReference type="ARBA" id="ARBA00004123"/>
    </source>
</evidence>
<dbReference type="PRINTS" id="PR00053">
    <property type="entry name" value="FORKHEAD"/>
</dbReference>
<dbReference type="InterPro" id="IPR036390">
    <property type="entry name" value="WH_DNA-bd_sf"/>
</dbReference>
<dbReference type="FunFam" id="1.10.10.10:FF:000260">
    <property type="entry name" value="Forkhead transcription factor (Sep1)"/>
    <property type="match status" value="1"/>
</dbReference>
<evidence type="ECO:0000313" key="10">
    <source>
        <dbReference type="Proteomes" id="UP000094455"/>
    </source>
</evidence>
<dbReference type="Pfam" id="PF00250">
    <property type="entry name" value="Forkhead"/>
    <property type="match status" value="1"/>
</dbReference>
<dbReference type="GO" id="GO:0000978">
    <property type="term" value="F:RNA polymerase II cis-regulatory region sequence-specific DNA binding"/>
    <property type="evidence" value="ECO:0007669"/>
    <property type="project" value="TreeGrafter"/>
</dbReference>
<dbReference type="AlphaFoldDB" id="A0A1E3NJP5"/>
<keyword evidence="10" id="KW-1185">Reference proteome</keyword>
<evidence type="ECO:0000256" key="5">
    <source>
        <dbReference type="ARBA" id="ARBA00023242"/>
    </source>
</evidence>
<evidence type="ECO:0000259" key="8">
    <source>
        <dbReference type="PROSITE" id="PS50039"/>
    </source>
</evidence>
<accession>A0A1E3NJP5</accession>
<dbReference type="PROSITE" id="PS00657">
    <property type="entry name" value="FORK_HEAD_1"/>
    <property type="match status" value="1"/>
</dbReference>
<feature type="compositionally biased region" description="Basic and acidic residues" evidence="7">
    <location>
        <begin position="182"/>
        <end position="194"/>
    </location>
</feature>
<feature type="compositionally biased region" description="Low complexity" evidence="7">
    <location>
        <begin position="35"/>
        <end position="47"/>
    </location>
</feature>
<feature type="region of interest" description="Disordered" evidence="7">
    <location>
        <begin position="343"/>
        <end position="390"/>
    </location>
</feature>
<dbReference type="GeneID" id="30180001"/>